<keyword evidence="3" id="KW-1185">Reference proteome</keyword>
<evidence type="ECO:0000313" key="2">
    <source>
        <dbReference type="EMBL" id="OQD80035.1"/>
    </source>
</evidence>
<reference evidence="3" key="1">
    <citation type="journal article" date="2017" name="Nat. Microbiol.">
        <title>Global analysis of biosynthetic gene clusters reveals vast potential of secondary metabolite production in Penicillium species.</title>
        <authorList>
            <person name="Nielsen J.C."/>
            <person name="Grijseels S."/>
            <person name="Prigent S."/>
            <person name="Ji B."/>
            <person name="Dainat J."/>
            <person name="Nielsen K.F."/>
            <person name="Frisvad J.C."/>
            <person name="Workman M."/>
            <person name="Nielsen J."/>
        </authorList>
    </citation>
    <scope>NUCLEOTIDE SEQUENCE [LARGE SCALE GENOMIC DNA]</scope>
    <source>
        <strain evidence="3">IBT 31811</strain>
    </source>
</reference>
<dbReference type="EMBL" id="MDYN01000040">
    <property type="protein sequence ID" value="OQD80035.1"/>
    <property type="molecule type" value="Genomic_DNA"/>
</dbReference>
<evidence type="ECO:0000313" key="3">
    <source>
        <dbReference type="Proteomes" id="UP000191672"/>
    </source>
</evidence>
<dbReference type="Proteomes" id="UP000191672">
    <property type="component" value="Unassembled WGS sequence"/>
</dbReference>
<sequence length="163" mass="17848">MKLTGIQRVLSDLSDCPSRDSYRPADHIGQRMLSPGFKTTYNATSSHAQTARRYRSLSIYTRFPHGHPGDLRRPGLQSPNSPCQCNPRSASRLIGTEVETEGLGNRSTAAASAPHGLETTMLPLVSVPLRRTRFVSRLREEGLADSSVDPVDHALLQRSPASL</sequence>
<dbReference type="AlphaFoldDB" id="A0A1V6PSR2"/>
<comment type="caution">
    <text evidence="2">The sequence shown here is derived from an EMBL/GenBank/DDBJ whole genome shotgun (WGS) entry which is preliminary data.</text>
</comment>
<feature type="compositionally biased region" description="Polar residues" evidence="1">
    <location>
        <begin position="77"/>
        <end position="89"/>
    </location>
</feature>
<protein>
    <submittedName>
        <fullName evidence="2">Uncharacterized protein</fullName>
    </submittedName>
</protein>
<organism evidence="2 3">
    <name type="scientific">Penicillium antarcticum</name>
    <dbReference type="NCBI Taxonomy" id="416450"/>
    <lineage>
        <taxon>Eukaryota</taxon>
        <taxon>Fungi</taxon>
        <taxon>Dikarya</taxon>
        <taxon>Ascomycota</taxon>
        <taxon>Pezizomycotina</taxon>
        <taxon>Eurotiomycetes</taxon>
        <taxon>Eurotiomycetidae</taxon>
        <taxon>Eurotiales</taxon>
        <taxon>Aspergillaceae</taxon>
        <taxon>Penicillium</taxon>
    </lineage>
</organism>
<feature type="region of interest" description="Disordered" evidence="1">
    <location>
        <begin position="65"/>
        <end position="89"/>
    </location>
</feature>
<accession>A0A1V6PSR2</accession>
<evidence type="ECO:0000256" key="1">
    <source>
        <dbReference type="SAM" id="MobiDB-lite"/>
    </source>
</evidence>
<name>A0A1V6PSR2_9EURO</name>
<gene>
    <name evidence="2" type="ORF">PENANT_c040G10499</name>
</gene>
<proteinExistence type="predicted"/>